<dbReference type="GO" id="GO:0004364">
    <property type="term" value="F:glutathione transferase activity"/>
    <property type="evidence" value="ECO:0007669"/>
    <property type="project" value="TreeGrafter"/>
</dbReference>
<keyword evidence="1 4" id="KW-0413">Isomerase</keyword>
<dbReference type="Proteomes" id="UP000193100">
    <property type="component" value="Chromosome"/>
</dbReference>
<dbReference type="SUPFAM" id="SSF52833">
    <property type="entry name" value="Thioredoxin-like"/>
    <property type="match status" value="1"/>
</dbReference>
<dbReference type="CDD" id="cd03022">
    <property type="entry name" value="DsbA_HCCA_Iso"/>
    <property type="match status" value="1"/>
</dbReference>
<dbReference type="GO" id="GO:0018845">
    <property type="term" value="F:2-hydroxychromene-2-carboxylate isomerase activity"/>
    <property type="evidence" value="ECO:0007669"/>
    <property type="project" value="UniProtKB-UniRule"/>
</dbReference>
<reference evidence="5 7" key="1">
    <citation type="submission" date="2016-10" db="EMBL/GenBank/DDBJ databases">
        <authorList>
            <person name="Varghese N."/>
            <person name="Submissions S."/>
        </authorList>
    </citation>
    <scope>NUCLEOTIDE SEQUENCE [LARGE SCALE GENOMIC DNA]</scope>
    <source>
        <strain evidence="5 7">DSM 26291</strain>
    </source>
</reference>
<feature type="active site" description="Nucleophile" evidence="2">
    <location>
        <position position="15"/>
    </location>
</feature>
<dbReference type="InterPro" id="IPR036249">
    <property type="entry name" value="Thioredoxin-like_sf"/>
</dbReference>
<evidence type="ECO:0000313" key="4">
    <source>
        <dbReference type="EMBL" id="ARM85989.1"/>
    </source>
</evidence>
<dbReference type="InterPro" id="IPR051924">
    <property type="entry name" value="GST_Kappa/NadH"/>
</dbReference>
<dbReference type="PIRSF" id="PIRSF006386">
    <property type="entry name" value="HCCAis_GSTk"/>
    <property type="match status" value="1"/>
</dbReference>
<dbReference type="AlphaFoldDB" id="A0A1W6KF85"/>
<dbReference type="GO" id="GO:0006749">
    <property type="term" value="P:glutathione metabolic process"/>
    <property type="evidence" value="ECO:0007669"/>
    <property type="project" value="TreeGrafter"/>
</dbReference>
<evidence type="ECO:0000256" key="2">
    <source>
        <dbReference type="PIRSR" id="PIRSR006386-1"/>
    </source>
</evidence>
<reference evidence="4 6" key="2">
    <citation type="submission" date="2017-04" db="EMBL/GenBank/DDBJ databases">
        <title>Genome Sequence of Marinobacter salarius strain SMR5 Isolated from a culture of the Diatom Skeletonema marinoi.</title>
        <authorList>
            <person name="Topel M."/>
            <person name="Pinder M.I.M."/>
            <person name="Johansson O.N."/>
            <person name="Kourtchenko O."/>
            <person name="Godhe A."/>
            <person name="Clarke A.K."/>
        </authorList>
    </citation>
    <scope>NUCLEOTIDE SEQUENCE [LARGE SCALE GENOMIC DNA]</scope>
    <source>
        <strain evidence="4 6">SMR5</strain>
    </source>
</reference>
<dbReference type="EMBL" id="CP020931">
    <property type="protein sequence ID" value="ARM85989.1"/>
    <property type="molecule type" value="Genomic_DNA"/>
</dbReference>
<dbReference type="InterPro" id="IPR014440">
    <property type="entry name" value="HCCAis_GSTk"/>
</dbReference>
<dbReference type="GO" id="GO:1901170">
    <property type="term" value="P:naphthalene catabolic process"/>
    <property type="evidence" value="ECO:0007669"/>
    <property type="project" value="InterPro"/>
</dbReference>
<dbReference type="GO" id="GO:0004602">
    <property type="term" value="F:glutathione peroxidase activity"/>
    <property type="evidence" value="ECO:0007669"/>
    <property type="project" value="TreeGrafter"/>
</dbReference>
<dbReference type="EC" id="5.99.1.4" evidence="1"/>
<dbReference type="Gene3D" id="3.40.30.10">
    <property type="entry name" value="Glutaredoxin"/>
    <property type="match status" value="1"/>
</dbReference>
<dbReference type="GeneID" id="77257884"/>
<accession>A0A1W6KF85</accession>
<proteinExistence type="inferred from homology"/>
<dbReference type="Proteomes" id="UP000199211">
    <property type="component" value="Unassembled WGS sequence"/>
</dbReference>
<accession>A0A1I4IBU4</accession>
<dbReference type="Pfam" id="PF01323">
    <property type="entry name" value="DSBA"/>
    <property type="match status" value="1"/>
</dbReference>
<dbReference type="EMBL" id="FOTV01000003">
    <property type="protein sequence ID" value="SFL51503.1"/>
    <property type="molecule type" value="Genomic_DNA"/>
</dbReference>
<dbReference type="InterPro" id="IPR044087">
    <property type="entry name" value="NahD-like"/>
</dbReference>
<evidence type="ECO:0000313" key="5">
    <source>
        <dbReference type="EMBL" id="SFL51503.1"/>
    </source>
</evidence>
<sequence>MSDTIDLRLYFNFRSPYCYLASERMFELFDQYQVNLLWRPLGGWHGRSDPDRAKVKMPIARQDVARWARRFGMPLTPPPKSTDPTRAGAGSLLAEKEGLLKPYVVAVMRAEWADGLDIGDAAVLSSVAESVGLDREAFARAVDDPELHTQLDRNWQEAQEKGALGVPTFVIGDQIFWGQDRLDFVGEHLRDLGAARQ</sequence>
<dbReference type="PANTHER" id="PTHR42943:SF2">
    <property type="entry name" value="GLUTATHIONE S-TRANSFERASE KAPPA 1"/>
    <property type="match status" value="1"/>
</dbReference>
<comment type="similarity">
    <text evidence="1">Belongs to the GST superfamily. NadH family.</text>
</comment>
<dbReference type="RefSeq" id="WP_075195483.1">
    <property type="nucleotide sequence ID" value="NZ_CP020931.1"/>
</dbReference>
<comment type="catalytic activity">
    <reaction evidence="1">
        <text>2-hydroxychromene-2-carboxylate = (3E)-4-(2-hydroxyphenyl)-2-oxobut-3-enoate</text>
        <dbReference type="Rhea" id="RHEA:27401"/>
        <dbReference type="ChEBI" id="CHEBI:59350"/>
        <dbReference type="ChEBI" id="CHEBI:59353"/>
        <dbReference type="EC" id="5.99.1.4"/>
    </reaction>
</comment>
<evidence type="ECO:0000256" key="1">
    <source>
        <dbReference type="PIRNR" id="PIRNR006386"/>
    </source>
</evidence>
<gene>
    <name evidence="4" type="primary">nsaD</name>
    <name evidence="4" type="ORF">MARSALSMR5_03969</name>
    <name evidence="5" type="ORF">SAMN04487868_103139</name>
</gene>
<dbReference type="PANTHER" id="PTHR42943">
    <property type="entry name" value="GLUTATHIONE S-TRANSFERASE KAPPA"/>
    <property type="match status" value="1"/>
</dbReference>
<protein>
    <recommendedName>
        <fullName evidence="1">2-hydroxychromene-2-carboxylate isomerase</fullName>
        <ecNumber evidence="1">5.99.1.4</ecNumber>
    </recommendedName>
</protein>
<feature type="domain" description="DSBA-like thioredoxin" evidence="3">
    <location>
        <begin position="8"/>
        <end position="189"/>
    </location>
</feature>
<evidence type="ECO:0000259" key="3">
    <source>
        <dbReference type="Pfam" id="PF01323"/>
    </source>
</evidence>
<dbReference type="InterPro" id="IPR001853">
    <property type="entry name" value="DSBA-like_thioredoxin_dom"/>
</dbReference>
<evidence type="ECO:0000313" key="7">
    <source>
        <dbReference type="Proteomes" id="UP000199211"/>
    </source>
</evidence>
<evidence type="ECO:0000313" key="6">
    <source>
        <dbReference type="Proteomes" id="UP000193100"/>
    </source>
</evidence>
<keyword evidence="7" id="KW-1185">Reference proteome</keyword>
<organism evidence="4 6">
    <name type="scientific">Marinobacter salarius</name>
    <dbReference type="NCBI Taxonomy" id="1420917"/>
    <lineage>
        <taxon>Bacteria</taxon>
        <taxon>Pseudomonadati</taxon>
        <taxon>Pseudomonadota</taxon>
        <taxon>Gammaproteobacteria</taxon>
        <taxon>Pseudomonadales</taxon>
        <taxon>Marinobacteraceae</taxon>
        <taxon>Marinobacter</taxon>
    </lineage>
</organism>
<name>A0A1W6KF85_9GAMM</name>